<keyword evidence="6" id="KW-1185">Reference proteome</keyword>
<reference evidence="5 6" key="1">
    <citation type="journal article" date="2021" name="Elife">
        <title>Chloroplast acquisition without the gene transfer in kleptoplastic sea slugs, Plakobranchus ocellatus.</title>
        <authorList>
            <person name="Maeda T."/>
            <person name="Takahashi S."/>
            <person name="Yoshida T."/>
            <person name="Shimamura S."/>
            <person name="Takaki Y."/>
            <person name="Nagai Y."/>
            <person name="Toyoda A."/>
            <person name="Suzuki Y."/>
            <person name="Arimoto A."/>
            <person name="Ishii H."/>
            <person name="Satoh N."/>
            <person name="Nishiyama T."/>
            <person name="Hasebe M."/>
            <person name="Maruyama T."/>
            <person name="Minagawa J."/>
            <person name="Obokata J."/>
            <person name="Shigenobu S."/>
        </authorList>
    </citation>
    <scope>NUCLEOTIDE SEQUENCE [LARGE SCALE GENOMIC DNA]</scope>
</reference>
<protein>
    <submittedName>
        <fullName evidence="5">Transient receptor potential cation channel subfamily A member 1 homolog</fullName>
    </submittedName>
</protein>
<dbReference type="PRINTS" id="PR01415">
    <property type="entry name" value="ANKYRIN"/>
</dbReference>
<evidence type="ECO:0000256" key="2">
    <source>
        <dbReference type="ARBA" id="ARBA00023043"/>
    </source>
</evidence>
<feature type="region of interest" description="Disordered" evidence="4">
    <location>
        <begin position="140"/>
        <end position="222"/>
    </location>
</feature>
<dbReference type="EMBL" id="BMAT01010143">
    <property type="protein sequence ID" value="GFS20977.1"/>
    <property type="molecule type" value="Genomic_DNA"/>
</dbReference>
<feature type="repeat" description="ANK" evidence="3">
    <location>
        <begin position="95"/>
        <end position="127"/>
    </location>
</feature>
<evidence type="ECO:0000256" key="3">
    <source>
        <dbReference type="PROSITE-ProRule" id="PRU00023"/>
    </source>
</evidence>
<name>A0AAV4JHN0_9GAST</name>
<dbReference type="PANTHER" id="PTHR24173:SF83">
    <property type="entry name" value="SOCS BOX DOMAIN-CONTAINING PROTEIN"/>
    <property type="match status" value="1"/>
</dbReference>
<feature type="repeat" description="ANK" evidence="3">
    <location>
        <begin position="279"/>
        <end position="311"/>
    </location>
</feature>
<dbReference type="Proteomes" id="UP000762676">
    <property type="component" value="Unassembled WGS sequence"/>
</dbReference>
<feature type="repeat" description="ANK" evidence="3">
    <location>
        <begin position="312"/>
        <end position="337"/>
    </location>
</feature>
<dbReference type="AlphaFoldDB" id="A0AAV4JHN0"/>
<dbReference type="Gene3D" id="1.25.40.20">
    <property type="entry name" value="Ankyrin repeat-containing domain"/>
    <property type="match status" value="4"/>
</dbReference>
<dbReference type="Pfam" id="PF12796">
    <property type="entry name" value="Ank_2"/>
    <property type="match status" value="3"/>
</dbReference>
<evidence type="ECO:0000256" key="4">
    <source>
        <dbReference type="SAM" id="MobiDB-lite"/>
    </source>
</evidence>
<evidence type="ECO:0000256" key="1">
    <source>
        <dbReference type="ARBA" id="ARBA00022737"/>
    </source>
</evidence>
<feature type="compositionally biased region" description="Basic and acidic residues" evidence="4">
    <location>
        <begin position="177"/>
        <end position="187"/>
    </location>
</feature>
<feature type="repeat" description="ANK" evidence="3">
    <location>
        <begin position="389"/>
        <end position="421"/>
    </location>
</feature>
<dbReference type="SUPFAM" id="SSF48403">
    <property type="entry name" value="Ankyrin repeat"/>
    <property type="match status" value="2"/>
</dbReference>
<comment type="caution">
    <text evidence="5">The sequence shown here is derived from an EMBL/GenBank/DDBJ whole genome shotgun (WGS) entry which is preliminary data.</text>
</comment>
<gene>
    <name evidence="5" type="ORF">ElyMa_005070800</name>
</gene>
<proteinExistence type="predicted"/>
<feature type="repeat" description="ANK" evidence="3">
    <location>
        <begin position="530"/>
        <end position="562"/>
    </location>
</feature>
<feature type="compositionally biased region" description="Polar residues" evidence="4">
    <location>
        <begin position="206"/>
        <end position="219"/>
    </location>
</feature>
<keyword evidence="2 3" id="KW-0040">ANK repeat</keyword>
<dbReference type="Pfam" id="PF13606">
    <property type="entry name" value="Ank_3"/>
    <property type="match status" value="1"/>
</dbReference>
<sequence>MADSLEPQFEGGHYRRHSGDATEGVIELSNLVTNPGNADGDHPPMLPGLKTSDSSEALNLTLHQCARDGDEYNMKILIRNLESNIRKKINQFDEDDLTPLHYAARYNHLNVVKLLVESGADVQAIGEDAVTPLHHAARYRREKTKKRDLSTDNFDDLGLDPNEQESTHEAEEDDESESRVEQDRPIELRVSNSTSIDHIEEGDTEPTLQITGPNSMSEDQSSKEESVVHYLVTKRANINAVDIYGQTPLHFAAMRGNEIACRDLLSFRDSILIHVGDNQGITPLHSAALHNHVEIAHMLLEAGADLMCRDKELSTPLHHACLEGNLEMVQLLFEFGALSKEAWVKLTEMVGAQDIEFGTPLHHAVENSHYEVVKLLLEKRAEVNKPRKHFVYPLHLAAMSGDVRICRLLVENQARIDAVNGDQATALHRAAALNKVEVVKFLVDSIVRELIKTDTMIVNDEDENSNTPLHLAAQYGHHKLAKVLLDLGADVSARNYNQWTPLDLAASKGWTKTCSVLLEEDAPVDPTDKNKTTPLHLASTYGHARVVELLLEWDADVTLRDDWGRNCLGRAIENNHA</sequence>
<organism evidence="5 6">
    <name type="scientific">Elysia marginata</name>
    <dbReference type="NCBI Taxonomy" id="1093978"/>
    <lineage>
        <taxon>Eukaryota</taxon>
        <taxon>Metazoa</taxon>
        <taxon>Spiralia</taxon>
        <taxon>Lophotrochozoa</taxon>
        <taxon>Mollusca</taxon>
        <taxon>Gastropoda</taxon>
        <taxon>Heterobranchia</taxon>
        <taxon>Euthyneura</taxon>
        <taxon>Panpulmonata</taxon>
        <taxon>Sacoglossa</taxon>
        <taxon>Placobranchoidea</taxon>
        <taxon>Plakobranchidae</taxon>
        <taxon>Elysia</taxon>
    </lineage>
</organism>
<dbReference type="SMART" id="SM00248">
    <property type="entry name" value="ANK"/>
    <property type="match status" value="12"/>
</dbReference>
<dbReference type="InterPro" id="IPR036770">
    <property type="entry name" value="Ankyrin_rpt-contain_sf"/>
</dbReference>
<dbReference type="Pfam" id="PF00023">
    <property type="entry name" value="Ank"/>
    <property type="match status" value="2"/>
</dbReference>
<dbReference type="PANTHER" id="PTHR24173">
    <property type="entry name" value="ANKYRIN REPEAT CONTAINING"/>
    <property type="match status" value="1"/>
</dbReference>
<accession>A0AAV4JHN0</accession>
<keyword evidence="1" id="KW-0677">Repeat</keyword>
<evidence type="ECO:0000313" key="6">
    <source>
        <dbReference type="Proteomes" id="UP000762676"/>
    </source>
</evidence>
<dbReference type="PROSITE" id="PS50088">
    <property type="entry name" value="ANK_REPEAT"/>
    <property type="match status" value="7"/>
</dbReference>
<feature type="region of interest" description="Disordered" evidence="4">
    <location>
        <begin position="1"/>
        <end position="20"/>
    </location>
</feature>
<dbReference type="Pfam" id="PF13637">
    <property type="entry name" value="Ank_4"/>
    <property type="match status" value="1"/>
</dbReference>
<dbReference type="InterPro" id="IPR002110">
    <property type="entry name" value="Ankyrin_rpt"/>
</dbReference>
<feature type="repeat" description="ANK" evidence="3">
    <location>
        <begin position="464"/>
        <end position="496"/>
    </location>
</feature>
<dbReference type="PROSITE" id="PS50297">
    <property type="entry name" value="ANK_REP_REGION"/>
    <property type="match status" value="7"/>
</dbReference>
<evidence type="ECO:0000313" key="5">
    <source>
        <dbReference type="EMBL" id="GFS20977.1"/>
    </source>
</evidence>
<keyword evidence="5" id="KW-0675">Receptor</keyword>
<feature type="repeat" description="ANK" evidence="3">
    <location>
        <begin position="356"/>
        <end position="388"/>
    </location>
</feature>